<name>A0A067TRE4_GALM3</name>
<sequence length="290" mass="32250">MDLMASVSRSSGLEKDGDEYVSSTNHILAGTRKDNESTLKRTFLSFSLREGVASSARQDAFALEVYETSLYLSAIFESPKQTISVIPHLFPPRTEHLGSSKLPLPSIHSVLISLLHHIVASYPSQSTYYQQLESIPTTLLPRKSEASKWLASLTKCLRTRNYAKFAGLSQEASIKFVLVASLSGTEPKNPLSPRADPDKGLEAVLFLLDALRRKAADTTWNVVRSAYRELSCDQASAETKSWLSRTMCLESVLDHELSVEAEHWLVSKVSAGHVRRKEGVEGRWIVCKVR</sequence>
<reference evidence="2" key="1">
    <citation type="journal article" date="2014" name="Proc. Natl. Acad. Sci. U.S.A.">
        <title>Extensive sampling of basidiomycete genomes demonstrates inadequacy of the white-rot/brown-rot paradigm for wood decay fungi.</title>
        <authorList>
            <person name="Riley R."/>
            <person name="Salamov A.A."/>
            <person name="Brown D.W."/>
            <person name="Nagy L.G."/>
            <person name="Floudas D."/>
            <person name="Held B.W."/>
            <person name="Levasseur A."/>
            <person name="Lombard V."/>
            <person name="Morin E."/>
            <person name="Otillar R."/>
            <person name="Lindquist E.A."/>
            <person name="Sun H."/>
            <person name="LaButti K.M."/>
            <person name="Schmutz J."/>
            <person name="Jabbour D."/>
            <person name="Luo H."/>
            <person name="Baker S.E."/>
            <person name="Pisabarro A.G."/>
            <person name="Walton J.D."/>
            <person name="Blanchette R.A."/>
            <person name="Henrissat B."/>
            <person name="Martin F."/>
            <person name="Cullen D."/>
            <person name="Hibbett D.S."/>
            <person name="Grigoriev I.V."/>
        </authorList>
    </citation>
    <scope>NUCLEOTIDE SEQUENCE [LARGE SCALE GENOMIC DNA]</scope>
    <source>
        <strain evidence="2">CBS 339.88</strain>
    </source>
</reference>
<evidence type="ECO:0000313" key="2">
    <source>
        <dbReference type="Proteomes" id="UP000027222"/>
    </source>
</evidence>
<dbReference type="STRING" id="685588.A0A067TRE4"/>
<keyword evidence="2" id="KW-1185">Reference proteome</keyword>
<dbReference type="HOGENOM" id="CLU_042182_1_0_1"/>
<evidence type="ECO:0000313" key="1">
    <source>
        <dbReference type="EMBL" id="KDR82449.1"/>
    </source>
</evidence>
<dbReference type="Proteomes" id="UP000027222">
    <property type="component" value="Unassembled WGS sequence"/>
</dbReference>
<dbReference type="OrthoDB" id="2100128at2759"/>
<protein>
    <submittedName>
        <fullName evidence="1">Uncharacterized protein</fullName>
    </submittedName>
</protein>
<accession>A0A067TRE4</accession>
<organism evidence="1 2">
    <name type="scientific">Galerina marginata (strain CBS 339.88)</name>
    <dbReference type="NCBI Taxonomy" id="685588"/>
    <lineage>
        <taxon>Eukaryota</taxon>
        <taxon>Fungi</taxon>
        <taxon>Dikarya</taxon>
        <taxon>Basidiomycota</taxon>
        <taxon>Agaricomycotina</taxon>
        <taxon>Agaricomycetes</taxon>
        <taxon>Agaricomycetidae</taxon>
        <taxon>Agaricales</taxon>
        <taxon>Agaricineae</taxon>
        <taxon>Strophariaceae</taxon>
        <taxon>Galerina</taxon>
    </lineage>
</organism>
<gene>
    <name evidence="1" type="ORF">GALMADRAFT_220457</name>
</gene>
<proteinExistence type="predicted"/>
<dbReference type="AlphaFoldDB" id="A0A067TRE4"/>
<dbReference type="EMBL" id="KL142369">
    <property type="protein sequence ID" value="KDR82449.1"/>
    <property type="molecule type" value="Genomic_DNA"/>
</dbReference>